<sequence>MPLVSIQNLLLALIVVVPGFISTHFAVTLAVVRTKISETRLLMLSLAASLFVDSLFLSILEVFGASITEPQDISEVFFTPTFQAKYVLGLLGFSVAVGAVGGVILAADHHDRVRNWLWKRLDGDRRRNFHEPWEGTLDEAARVQVLTSDGAIAVGAIKQYSDDGKEKQISLTGVDWHFPDQGWVDSDTDIELLFGEDIEQVTVVDTIENAVGPSEEEDPE</sequence>
<protein>
    <submittedName>
        <fullName evidence="2">Uncharacterized protein</fullName>
    </submittedName>
</protein>
<accession>A0A1I5VQ24</accession>
<dbReference type="RefSeq" id="WP_074880400.1">
    <property type="nucleotide sequence ID" value="NZ_FOXI01000019.1"/>
</dbReference>
<evidence type="ECO:0000256" key="1">
    <source>
        <dbReference type="SAM" id="Phobius"/>
    </source>
</evidence>
<dbReference type="AlphaFoldDB" id="A0A1I5VQ24"/>
<name>A0A1I5VQ24_9EURY</name>
<keyword evidence="1" id="KW-0812">Transmembrane</keyword>
<evidence type="ECO:0000313" key="2">
    <source>
        <dbReference type="EMBL" id="SFQ09609.1"/>
    </source>
</evidence>
<dbReference type="Proteomes" id="UP000183769">
    <property type="component" value="Unassembled WGS sequence"/>
</dbReference>
<reference evidence="3" key="1">
    <citation type="submission" date="2016-10" db="EMBL/GenBank/DDBJ databases">
        <authorList>
            <person name="Varghese N."/>
            <person name="Submissions S."/>
        </authorList>
    </citation>
    <scope>NUCLEOTIDE SEQUENCE [LARGE SCALE GENOMIC DNA]</scope>
    <source>
        <strain evidence="3">CGMCC 1.10329</strain>
    </source>
</reference>
<keyword evidence="1" id="KW-0472">Membrane</keyword>
<dbReference type="OrthoDB" id="350519at2157"/>
<dbReference type="EMBL" id="FOXI01000019">
    <property type="protein sequence ID" value="SFQ09609.1"/>
    <property type="molecule type" value="Genomic_DNA"/>
</dbReference>
<proteinExistence type="predicted"/>
<dbReference type="Pfam" id="PF19865">
    <property type="entry name" value="DUF6338"/>
    <property type="match status" value="1"/>
</dbReference>
<keyword evidence="1" id="KW-1133">Transmembrane helix</keyword>
<gene>
    <name evidence="2" type="ORF">SAMN05216277_11926</name>
</gene>
<keyword evidence="3" id="KW-1185">Reference proteome</keyword>
<feature type="transmembrane region" description="Helical" evidence="1">
    <location>
        <begin position="6"/>
        <end position="32"/>
    </location>
</feature>
<organism evidence="2 3">
    <name type="scientific">Halolamina pelagica</name>
    <dbReference type="NCBI Taxonomy" id="699431"/>
    <lineage>
        <taxon>Archaea</taxon>
        <taxon>Methanobacteriati</taxon>
        <taxon>Methanobacteriota</taxon>
        <taxon>Stenosarchaea group</taxon>
        <taxon>Halobacteria</taxon>
        <taxon>Halobacteriales</taxon>
        <taxon>Haloferacaceae</taxon>
    </lineage>
</organism>
<evidence type="ECO:0000313" key="3">
    <source>
        <dbReference type="Proteomes" id="UP000183769"/>
    </source>
</evidence>
<feature type="transmembrane region" description="Helical" evidence="1">
    <location>
        <begin position="44"/>
        <end position="66"/>
    </location>
</feature>
<dbReference type="InterPro" id="IPR045919">
    <property type="entry name" value="DUF6338"/>
</dbReference>
<feature type="transmembrane region" description="Helical" evidence="1">
    <location>
        <begin position="86"/>
        <end position="107"/>
    </location>
</feature>